<dbReference type="PANTHER" id="PTHR36114">
    <property type="entry name" value="16.7 KDA PROTEIN IN WHIE LOCUS"/>
    <property type="match status" value="1"/>
</dbReference>
<accession>A0A941AUM8</accession>
<dbReference type="Gene3D" id="2.60.120.10">
    <property type="entry name" value="Jelly Rolls"/>
    <property type="match status" value="1"/>
</dbReference>
<gene>
    <name evidence="1" type="ORF">J5837_02890</name>
</gene>
<dbReference type="SUPFAM" id="SSF51182">
    <property type="entry name" value="RmlC-like cupins"/>
    <property type="match status" value="1"/>
</dbReference>
<evidence type="ECO:0000313" key="2">
    <source>
        <dbReference type="Proteomes" id="UP000673447"/>
    </source>
</evidence>
<dbReference type="RefSeq" id="WP_210535211.1">
    <property type="nucleotide sequence ID" value="NZ_JAGKTC010000001.1"/>
</dbReference>
<dbReference type="InterPro" id="IPR052044">
    <property type="entry name" value="PKS_Associated_Protein"/>
</dbReference>
<name>A0A941AUM8_9GAMM</name>
<keyword evidence="2" id="KW-1185">Reference proteome</keyword>
<proteinExistence type="predicted"/>
<dbReference type="AlphaFoldDB" id="A0A941AUM8"/>
<evidence type="ECO:0000313" key="1">
    <source>
        <dbReference type="EMBL" id="MBP3983358.1"/>
    </source>
</evidence>
<protein>
    <submittedName>
        <fullName evidence="1">Cupin</fullName>
    </submittedName>
</protein>
<comment type="caution">
    <text evidence="1">The sequence shown here is derived from an EMBL/GenBank/DDBJ whole genome shotgun (WGS) entry which is preliminary data.</text>
</comment>
<reference evidence="1" key="1">
    <citation type="journal article" date="2016" name="Int. J. Syst. Evol. Microbiol.">
        <title>Pseudoxanthomonas helianthi sp. nov., isolated from roots of Jerusalem artichoke (Helianthus tuberosus).</title>
        <authorList>
            <person name="Kittiwongwattana C."/>
            <person name="Thawai C."/>
        </authorList>
    </citation>
    <scope>NUCLEOTIDE SEQUENCE</scope>
    <source>
        <strain evidence="1">110414</strain>
    </source>
</reference>
<organism evidence="1 2">
    <name type="scientific">Pseudoxanthomonas helianthi</name>
    <dbReference type="NCBI Taxonomy" id="1453541"/>
    <lineage>
        <taxon>Bacteria</taxon>
        <taxon>Pseudomonadati</taxon>
        <taxon>Pseudomonadota</taxon>
        <taxon>Gammaproteobacteria</taxon>
        <taxon>Lysobacterales</taxon>
        <taxon>Lysobacteraceae</taxon>
        <taxon>Pseudoxanthomonas</taxon>
    </lineage>
</organism>
<sequence length="113" mass="12569">MPNAAINLWDKFAKFADLGSPRVIAETGNCQLKLVKLLGKEVWRFPADRIVLVLDGELMLGLHDGAVWLSAGEMYVVPRDMEHHPLATDECSVMLVEPKIERGASVMPAEIWV</sequence>
<dbReference type="PANTHER" id="PTHR36114:SF1">
    <property type="entry name" value="16.7 KDA PROTEIN IN WHIE LOCUS"/>
    <property type="match status" value="1"/>
</dbReference>
<dbReference type="InterPro" id="IPR014710">
    <property type="entry name" value="RmlC-like_jellyroll"/>
</dbReference>
<dbReference type="Proteomes" id="UP000673447">
    <property type="component" value="Unassembled WGS sequence"/>
</dbReference>
<dbReference type="InterPro" id="IPR011051">
    <property type="entry name" value="RmlC_Cupin_sf"/>
</dbReference>
<dbReference type="EMBL" id="JAGKTC010000001">
    <property type="protein sequence ID" value="MBP3983358.1"/>
    <property type="molecule type" value="Genomic_DNA"/>
</dbReference>
<reference evidence="1" key="2">
    <citation type="submission" date="2021-03" db="EMBL/GenBank/DDBJ databases">
        <authorList>
            <person name="Cao W."/>
        </authorList>
    </citation>
    <scope>NUCLEOTIDE SEQUENCE</scope>
    <source>
        <strain evidence="1">110414</strain>
    </source>
</reference>